<sequence>MGLLFNGYCTMIKDNNSITNTGDLNGEHKKIYKQIPTQINSFNINTKLHKLKVKKIHSK</sequence>
<name>W5T316_BORHE</name>
<dbReference type="EMBL" id="CP005723">
    <property type="protein sequence ID" value="AHH13303.1"/>
    <property type="molecule type" value="Genomic_DNA"/>
</dbReference>
<accession>W5T316</accession>
<proteinExistence type="predicted"/>
<keyword evidence="1" id="KW-0614">Plasmid</keyword>
<protein>
    <submittedName>
        <fullName evidence="1">Uncharacterized protein</fullName>
    </submittedName>
</protein>
<dbReference type="AlphaFoldDB" id="W5T316"/>
<evidence type="ECO:0000313" key="1">
    <source>
        <dbReference type="EMBL" id="AHH13303.1"/>
    </source>
</evidence>
<gene>
    <name evidence="1" type="ORF">BHO_0124900</name>
</gene>
<organism evidence="1">
    <name type="scientific">Borrelia hermsii YBT</name>
    <dbReference type="NCBI Taxonomy" id="1313295"/>
    <lineage>
        <taxon>Bacteria</taxon>
        <taxon>Pseudomonadati</taxon>
        <taxon>Spirochaetota</taxon>
        <taxon>Spirochaetia</taxon>
        <taxon>Spirochaetales</taxon>
        <taxon>Borreliaceae</taxon>
        <taxon>Borrelia</taxon>
    </lineage>
</organism>
<dbReference type="HOGENOM" id="CLU_2951137_0_0_12"/>
<geneLocation type="plasmid" evidence="1">
    <name>unnamed</name>
</geneLocation>
<reference evidence="1" key="1">
    <citation type="submission" date="2013-04" db="EMBL/GenBank/DDBJ databases">
        <title>Comparative Genomics of Relapsing Fever Spirochetes.</title>
        <authorList>
            <person name="Schwan T.G."/>
            <person name="Raffel S.J."/>
            <person name="Porcella S.F."/>
            <person name="Martens C.A."/>
            <person name="Bruno D.P."/>
            <person name="Ricklefs S.M."/>
            <person name="Barbian K.B."/>
        </authorList>
    </citation>
    <scope>NUCLEOTIDE SEQUENCE</scope>
    <source>
        <strain evidence="1">YBT</strain>
        <plasmid evidence="1">unnamed</plasmid>
    </source>
</reference>